<reference evidence="2" key="2">
    <citation type="submission" date="2023-05" db="EMBL/GenBank/DDBJ databases">
        <authorList>
            <person name="Fouks B."/>
        </authorList>
    </citation>
    <scope>NUCLEOTIDE SEQUENCE</scope>
    <source>
        <strain evidence="2">Stay&amp;Tobe</strain>
        <tissue evidence="2">Testes</tissue>
    </source>
</reference>
<feature type="compositionally biased region" description="Basic and acidic residues" evidence="1">
    <location>
        <begin position="55"/>
        <end position="66"/>
    </location>
</feature>
<comment type="caution">
    <text evidence="2">The sequence shown here is derived from an EMBL/GenBank/DDBJ whole genome shotgun (WGS) entry which is preliminary data.</text>
</comment>
<evidence type="ECO:0000256" key="1">
    <source>
        <dbReference type="SAM" id="MobiDB-lite"/>
    </source>
</evidence>
<reference evidence="2" key="1">
    <citation type="journal article" date="2023" name="IScience">
        <title>Live-bearing cockroach genome reveals convergent evolutionary mechanisms linked to viviparity in insects and beyond.</title>
        <authorList>
            <person name="Fouks B."/>
            <person name="Harrison M.C."/>
            <person name="Mikhailova A.A."/>
            <person name="Marchal E."/>
            <person name="English S."/>
            <person name="Carruthers M."/>
            <person name="Jennings E.C."/>
            <person name="Chiamaka E.L."/>
            <person name="Frigard R.A."/>
            <person name="Pippel M."/>
            <person name="Attardo G.M."/>
            <person name="Benoit J.B."/>
            <person name="Bornberg-Bauer E."/>
            <person name="Tobe S.S."/>
        </authorList>
    </citation>
    <scope>NUCLEOTIDE SEQUENCE</scope>
    <source>
        <strain evidence="2">Stay&amp;Tobe</strain>
    </source>
</reference>
<dbReference type="Proteomes" id="UP001233999">
    <property type="component" value="Unassembled WGS sequence"/>
</dbReference>
<dbReference type="EMBL" id="JASPKZ010006830">
    <property type="protein sequence ID" value="KAJ9586852.1"/>
    <property type="molecule type" value="Genomic_DNA"/>
</dbReference>
<organism evidence="2 3">
    <name type="scientific">Diploptera punctata</name>
    <name type="common">Pacific beetle cockroach</name>
    <dbReference type="NCBI Taxonomy" id="6984"/>
    <lineage>
        <taxon>Eukaryota</taxon>
        <taxon>Metazoa</taxon>
        <taxon>Ecdysozoa</taxon>
        <taxon>Arthropoda</taxon>
        <taxon>Hexapoda</taxon>
        <taxon>Insecta</taxon>
        <taxon>Pterygota</taxon>
        <taxon>Neoptera</taxon>
        <taxon>Polyneoptera</taxon>
        <taxon>Dictyoptera</taxon>
        <taxon>Blattodea</taxon>
        <taxon>Blaberoidea</taxon>
        <taxon>Blaberidae</taxon>
        <taxon>Diplopterinae</taxon>
        <taxon>Diploptera</taxon>
    </lineage>
</organism>
<accession>A0AAD7ZUB0</accession>
<name>A0AAD7ZUB0_DIPPU</name>
<evidence type="ECO:0000313" key="3">
    <source>
        <dbReference type="Proteomes" id="UP001233999"/>
    </source>
</evidence>
<proteinExistence type="predicted"/>
<sequence>MSRDSSLHVVGCVSVPQQKQLGSLERFRFGQTPNSDDDSEEVEDETKELRKKNHQRVDDMIQEAKKKLDHKKNPVIQNRNKDMQFEDVDSNQAGTLDVLRKIEKFRNEKDCTDFERKNLIEEKAVQPNKNAVCKKQEDNLEYFTGTKRSKNQKKHKKQERVISLTELDIAHKQKKQEQHTTVDVPIVRPVSCWDQKKGSELFESKNLSDYNCPGTEEELLERAIAESIKTHKAEVERQYTTHR</sequence>
<feature type="compositionally biased region" description="Acidic residues" evidence="1">
    <location>
        <begin position="35"/>
        <end position="46"/>
    </location>
</feature>
<dbReference type="AlphaFoldDB" id="A0AAD7ZUB0"/>
<evidence type="ECO:0000313" key="2">
    <source>
        <dbReference type="EMBL" id="KAJ9586852.1"/>
    </source>
</evidence>
<protein>
    <submittedName>
        <fullName evidence="2">Uncharacterized protein</fullName>
    </submittedName>
</protein>
<keyword evidence="3" id="KW-1185">Reference proteome</keyword>
<gene>
    <name evidence="2" type="ORF">L9F63_019534</name>
</gene>
<feature type="region of interest" description="Disordered" evidence="1">
    <location>
        <begin position="24"/>
        <end position="88"/>
    </location>
</feature>